<feature type="region of interest" description="Disordered" evidence="8">
    <location>
        <begin position="29"/>
        <end position="78"/>
    </location>
</feature>
<evidence type="ECO:0000256" key="1">
    <source>
        <dbReference type="ARBA" id="ARBA00001947"/>
    </source>
</evidence>
<evidence type="ECO:0000256" key="9">
    <source>
        <dbReference type="SAM" id="SignalP"/>
    </source>
</evidence>
<evidence type="ECO:0000256" key="2">
    <source>
        <dbReference type="ARBA" id="ARBA00005988"/>
    </source>
</evidence>
<feature type="domain" description="Peptidase M14" evidence="10">
    <location>
        <begin position="100"/>
        <end position="475"/>
    </location>
</feature>
<keyword evidence="9" id="KW-0732">Signal</keyword>
<dbReference type="SUPFAM" id="SSF53187">
    <property type="entry name" value="Zn-dependent exopeptidases"/>
    <property type="match status" value="1"/>
</dbReference>
<evidence type="ECO:0000313" key="11">
    <source>
        <dbReference type="EMBL" id="OLF16571.1"/>
    </source>
</evidence>
<evidence type="ECO:0000256" key="4">
    <source>
        <dbReference type="ARBA" id="ARBA00022801"/>
    </source>
</evidence>
<keyword evidence="12" id="KW-1185">Reference proteome</keyword>
<reference evidence="11 12" key="1">
    <citation type="submission" date="2016-12" db="EMBL/GenBank/DDBJ databases">
        <title>The draft genome sequence of Actinophytocola sp. 11-183.</title>
        <authorList>
            <person name="Wang W."/>
            <person name="Yuan L."/>
        </authorList>
    </citation>
    <scope>NUCLEOTIDE SEQUENCE [LARGE SCALE GENOMIC DNA]</scope>
    <source>
        <strain evidence="11 12">11-183</strain>
    </source>
</reference>
<keyword evidence="5" id="KW-0862">Zinc</keyword>
<dbReference type="GO" id="GO:0006508">
    <property type="term" value="P:proteolysis"/>
    <property type="evidence" value="ECO:0007669"/>
    <property type="project" value="UniProtKB-KW"/>
</dbReference>
<dbReference type="EMBL" id="MSIE01000028">
    <property type="protein sequence ID" value="OLF16571.1"/>
    <property type="molecule type" value="Genomic_DNA"/>
</dbReference>
<dbReference type="PANTHER" id="PTHR11705">
    <property type="entry name" value="PROTEASE FAMILY M14 CARBOXYPEPTIDASE A,B"/>
    <property type="match status" value="1"/>
</dbReference>
<sequence>MLNRSRRHLGRIALAAGVAAVSVITTTVPATGAPDRPRVPREAPANGADRNTTAATDQAPRARVAAPAGENKVGSRLGYPRQTRLRVYPENPADKSIKLGLTPYHAIAPRLNRLQAISDRVSVEVVGQTGLGRDLYQVTLTAPERPGETREQEAWRELIENDPERAARDRRIDREYKAPVWINNNIHGNEWEGTDAALRQIEHLATSRDPAVRRLLEHTRILYNVTANPDGRVAGTRANNAGFDMNRDFVTNSQPENRAMRDMIIDSQPVVVLDEHGYVGGTLIEPTTPPHGQNYDFDLYIRHGYANGLAMERAVKALGYDEAQDVIVPFRDLPPGEWDGWPPIFTAQYAMYHGAVSYTVEIPLRVNNADYDALPVEELRRRSAINTDVSEATMRATLDYVARKRVDLVDNQIEIFRRGAAGERQRFIPDGFVPGFGPEDRFTTSFPRTYVIPAGSGQRSAVAAARLVDHLVDHDVRVRQATRAFTLAGRSYPAGSYLVDMHQPKRGLANAMLEAGKDLSADAPQMYDIAGWSHRLLWGASVDIVRGGDLRVHSRPVVVASPTGGVDAAPGRDLVISVRDGRDASAVNDLLGRGIELRRRADGSVVVPAAARAAAREVADRYGVRFTAAPAGAPGAVLHRLTVAAAVGADELFSLREMGFDVRPVSTAVLNGGFDLSRVDVLVVSAGLRFDQLNPAARAQVEALFARGGVVTRGATGSRFNADAGLLPVTAVPGRGDANGVVSVSNETASVLAGSTSTSFVYSPQWFTGLGSGVTVEQRYGTGNPLVAGHWLPNDDGSGGPDAAAGQPAVVSGVDERGARVLVFGTEPMFRAHPKGLFAQVANGIFWSATR</sequence>
<dbReference type="AlphaFoldDB" id="A0A1Q8CQD5"/>
<dbReference type="Proteomes" id="UP000185596">
    <property type="component" value="Unassembled WGS sequence"/>
</dbReference>
<protein>
    <submittedName>
        <fullName evidence="11">Peptidase M28</fullName>
    </submittedName>
</protein>
<dbReference type="RefSeq" id="WP_075126495.1">
    <property type="nucleotide sequence ID" value="NZ_MSIE01000028.1"/>
</dbReference>
<evidence type="ECO:0000256" key="7">
    <source>
        <dbReference type="PROSITE-ProRule" id="PRU01379"/>
    </source>
</evidence>
<dbReference type="InterPro" id="IPR000834">
    <property type="entry name" value="Peptidase_M14"/>
</dbReference>
<feature type="active site" description="Proton donor/acceptor" evidence="7">
    <location>
        <position position="439"/>
    </location>
</feature>
<organism evidence="11 12">
    <name type="scientific">Actinophytocola xanthii</name>
    <dbReference type="NCBI Taxonomy" id="1912961"/>
    <lineage>
        <taxon>Bacteria</taxon>
        <taxon>Bacillati</taxon>
        <taxon>Actinomycetota</taxon>
        <taxon>Actinomycetes</taxon>
        <taxon>Pseudonocardiales</taxon>
        <taxon>Pseudonocardiaceae</taxon>
    </lineage>
</organism>
<evidence type="ECO:0000256" key="8">
    <source>
        <dbReference type="SAM" id="MobiDB-lite"/>
    </source>
</evidence>
<name>A0A1Q8CQD5_9PSEU</name>
<dbReference type="STRING" id="1912961.BU204_16080"/>
<keyword evidence="4" id="KW-0378">Hydrolase</keyword>
<dbReference type="PANTHER" id="PTHR11705:SF143">
    <property type="entry name" value="SLL0236 PROTEIN"/>
    <property type="match status" value="1"/>
</dbReference>
<evidence type="ECO:0000256" key="5">
    <source>
        <dbReference type="ARBA" id="ARBA00022833"/>
    </source>
</evidence>
<evidence type="ECO:0000256" key="6">
    <source>
        <dbReference type="ARBA" id="ARBA00023049"/>
    </source>
</evidence>
<dbReference type="GO" id="GO:0005615">
    <property type="term" value="C:extracellular space"/>
    <property type="evidence" value="ECO:0007669"/>
    <property type="project" value="TreeGrafter"/>
</dbReference>
<dbReference type="GO" id="GO:0004181">
    <property type="term" value="F:metallocarboxypeptidase activity"/>
    <property type="evidence" value="ECO:0007669"/>
    <property type="project" value="InterPro"/>
</dbReference>
<evidence type="ECO:0000259" key="10">
    <source>
        <dbReference type="PROSITE" id="PS52035"/>
    </source>
</evidence>
<dbReference type="GO" id="GO:0008270">
    <property type="term" value="F:zinc ion binding"/>
    <property type="evidence" value="ECO:0007669"/>
    <property type="project" value="InterPro"/>
</dbReference>
<dbReference type="Gene3D" id="3.40.630.10">
    <property type="entry name" value="Zn peptidases"/>
    <property type="match status" value="1"/>
</dbReference>
<proteinExistence type="inferred from homology"/>
<dbReference type="Pfam" id="PF00246">
    <property type="entry name" value="Peptidase_M14"/>
    <property type="match status" value="1"/>
</dbReference>
<evidence type="ECO:0000313" key="12">
    <source>
        <dbReference type="Proteomes" id="UP000185596"/>
    </source>
</evidence>
<keyword evidence="6" id="KW-0482">Metalloprotease</keyword>
<comment type="cofactor">
    <cofactor evidence="1">
        <name>Zn(2+)</name>
        <dbReference type="ChEBI" id="CHEBI:29105"/>
    </cofactor>
</comment>
<dbReference type="SMART" id="SM00631">
    <property type="entry name" value="Zn_pept"/>
    <property type="match status" value="1"/>
</dbReference>
<comment type="caution">
    <text evidence="11">The sequence shown here is derived from an EMBL/GenBank/DDBJ whole genome shotgun (WGS) entry which is preliminary data.</text>
</comment>
<keyword evidence="3" id="KW-0645">Protease</keyword>
<comment type="similarity">
    <text evidence="2 7">Belongs to the peptidase M14 family.</text>
</comment>
<accession>A0A1Q8CQD5</accession>
<gene>
    <name evidence="11" type="ORF">BU204_16080</name>
</gene>
<dbReference type="PROSITE" id="PS52035">
    <property type="entry name" value="PEPTIDASE_M14"/>
    <property type="match status" value="1"/>
</dbReference>
<feature type="chain" id="PRO_5038471474" evidence="9">
    <location>
        <begin position="31"/>
        <end position="851"/>
    </location>
</feature>
<feature type="signal peptide" evidence="9">
    <location>
        <begin position="1"/>
        <end position="30"/>
    </location>
</feature>
<dbReference type="OrthoDB" id="9758209at2"/>
<evidence type="ECO:0000256" key="3">
    <source>
        <dbReference type="ARBA" id="ARBA00022670"/>
    </source>
</evidence>